<organism evidence="1 2">
    <name type="scientific">Colletotrichum sojae</name>
    <dbReference type="NCBI Taxonomy" id="2175907"/>
    <lineage>
        <taxon>Eukaryota</taxon>
        <taxon>Fungi</taxon>
        <taxon>Dikarya</taxon>
        <taxon>Ascomycota</taxon>
        <taxon>Pezizomycotina</taxon>
        <taxon>Sordariomycetes</taxon>
        <taxon>Hypocreomycetidae</taxon>
        <taxon>Glomerellales</taxon>
        <taxon>Glomerellaceae</taxon>
        <taxon>Colletotrichum</taxon>
        <taxon>Colletotrichum orchidearum species complex</taxon>
    </lineage>
</organism>
<dbReference type="Proteomes" id="UP000652219">
    <property type="component" value="Unassembled WGS sequence"/>
</dbReference>
<dbReference type="AlphaFoldDB" id="A0A8H6IX98"/>
<protein>
    <submittedName>
        <fullName evidence="1">Uncharacterized protein</fullName>
    </submittedName>
</protein>
<proteinExistence type="predicted"/>
<evidence type="ECO:0000313" key="2">
    <source>
        <dbReference type="Proteomes" id="UP000652219"/>
    </source>
</evidence>
<comment type="caution">
    <text evidence="1">The sequence shown here is derived from an EMBL/GenBank/DDBJ whole genome shotgun (WGS) entry which is preliminary data.</text>
</comment>
<name>A0A8H6IX98_9PEZI</name>
<evidence type="ECO:0000313" key="1">
    <source>
        <dbReference type="EMBL" id="KAF6802223.1"/>
    </source>
</evidence>
<reference evidence="1 2" key="1">
    <citation type="journal article" date="2020" name="Phytopathology">
        <title>Genome Sequence Resources of Colletotrichum truncatum, C. plurivorum, C. musicola, and C. sojae: Four Species Pathogenic to Soybean (Glycine max).</title>
        <authorList>
            <person name="Rogerio F."/>
            <person name="Boufleur T.R."/>
            <person name="Ciampi-Guillardi M."/>
            <person name="Sukno S.A."/>
            <person name="Thon M.R."/>
            <person name="Massola Junior N.S."/>
            <person name="Baroncelli R."/>
        </authorList>
    </citation>
    <scope>NUCLEOTIDE SEQUENCE [LARGE SCALE GENOMIC DNA]</scope>
    <source>
        <strain evidence="1 2">LFN0009</strain>
    </source>
</reference>
<dbReference type="EMBL" id="WIGN01000280">
    <property type="protein sequence ID" value="KAF6802223.1"/>
    <property type="molecule type" value="Genomic_DNA"/>
</dbReference>
<sequence length="192" mass="20729">MRYLGGRLIVHENRCPWFVSAASSLSLLLLGARVIMPSKGMADVFFDEWPMGRHQQASRIATALGTSSAASLALLAVPGKHGACHLCRRASQLAACRWQEGQTKLVWRGWGGIAVRQTESIGRRKSLAPGYPHALDAKVSSVGEDLECRDVVLAVPRGGEGGKVAHATALAVQDGANQRRQTTFGPRFFRDP</sequence>
<gene>
    <name evidence="1" type="ORF">CSOJ01_11726</name>
</gene>
<accession>A0A8H6IX98</accession>
<keyword evidence="2" id="KW-1185">Reference proteome</keyword>